<accession>A0A164WI80</accession>
<evidence type="ECO:0000256" key="5">
    <source>
        <dbReference type="ARBA" id="ARBA00023180"/>
    </source>
</evidence>
<feature type="region of interest" description="Disordered" evidence="7">
    <location>
        <begin position="1"/>
        <end position="23"/>
    </location>
</feature>
<dbReference type="InterPro" id="IPR001254">
    <property type="entry name" value="Trypsin_dom"/>
</dbReference>
<evidence type="ECO:0000256" key="4">
    <source>
        <dbReference type="ARBA" id="ARBA00023157"/>
    </source>
</evidence>
<dbReference type="InterPro" id="IPR043504">
    <property type="entry name" value="Peptidase_S1_PA_chymotrypsin"/>
</dbReference>
<sequence>MEWNKTRKCTVEEEETHDTPSMSISGRSDWYPYADLAGHSPMLSERSCFTRDGNLGYCTSVRSCYPTLALPPLHQAETWAILSSGTCHYARDDGFQVYGVCCLKLATRHDPDHDDDDGRDADGSYGSIQLVLPLNRYTSQLLQPLNFQRPSRRKPGDVASTSVDADKNMPGFKQSLTCGTGPIKTLTYDEQRLFGPSEADKNSWPGTVSLRFNGKFLCGGSLIGPTQILTAAHCVDNVSWGAVSQLSVELGMHVLNPSDAEMKKPVRRIIIHRGWSRSTKYNDIAILILASPVVYTTTVSPVCLPQQGSTNDQEFIKEASSVGWGTIREGVFFSSTALQHTTVKILDNSQCKESYPNIIGSMLCAIAPESNTCQSDSGGPLYNRTSPDAPWVQLGIVSHGIAGDVGDDQSTYQNVLLSNSFMKEKERSCFTRDGRFGSCMTIRSCYPNIKLPQLRHLGPWTTAIRGTCNYFAEDEKMLQHSLAAKRTTRAGKHAQNQRMDQGIHRFKTIDPVRRRTGQTAEFRRPAHRRRNGRRQTFLARHSEVSILDFAGLRYSGFLFCAGSLVAPTKILTAAHCVDWITDSAIDKLSVDLGMHDKDQGDALLTKMVSRLVIHKGWMPTTMYNDIAILTLDSPVTYTPAISPFCLPPPGLADRYVGSEAAIIGWGDVQEGGPGKPVLQQATVQIAANMKCRKIYPLLAYSMLCAAAPGRDTCQGDSGGPLLVRSSFGSPWTVAGIVSYGIGMMRKTRNTRCLHQGNVFQAMDQVSFTVLIANTFDYGRLLNNNSK</sequence>
<keyword evidence="4" id="KW-1015">Disulfide bond</keyword>
<feature type="domain" description="Peptidase S1" evidence="8">
    <location>
        <begin position="193"/>
        <end position="466"/>
    </location>
</feature>
<keyword evidence="5" id="KW-0325">Glycoprotein</keyword>
<dbReference type="PROSITE" id="PS50240">
    <property type="entry name" value="TRYPSIN_DOM"/>
    <property type="match status" value="2"/>
</dbReference>
<dbReference type="PRINTS" id="PR00722">
    <property type="entry name" value="CHYMOTRYPSIN"/>
</dbReference>
<keyword evidence="2" id="KW-0964">Secreted</keyword>
<keyword evidence="6" id="KW-0378">Hydrolase</keyword>
<dbReference type="InterPro" id="IPR018114">
    <property type="entry name" value="TRYPSIN_HIS"/>
</dbReference>
<protein>
    <recommendedName>
        <fullName evidence="8">Peptidase S1 domain-containing protein</fullName>
    </recommendedName>
</protein>
<comment type="subcellular location">
    <subcellularLocation>
        <location evidence="1">Secreted</location>
    </subcellularLocation>
</comment>
<dbReference type="CDD" id="cd00190">
    <property type="entry name" value="Tryp_SPc"/>
    <property type="match status" value="2"/>
</dbReference>
<dbReference type="InterPro" id="IPR001314">
    <property type="entry name" value="Peptidase_S1A"/>
</dbReference>
<dbReference type="FunFam" id="2.40.10.10:FF:000054">
    <property type="entry name" value="Complement C1r subcomponent"/>
    <property type="match status" value="1"/>
</dbReference>
<dbReference type="PANTHER" id="PTHR24253:SF148">
    <property type="entry name" value="CLIP-DOMAIN SERINE PROTEASE"/>
    <property type="match status" value="1"/>
</dbReference>
<dbReference type="GO" id="GO:0005576">
    <property type="term" value="C:extracellular region"/>
    <property type="evidence" value="ECO:0007669"/>
    <property type="project" value="UniProtKB-SubCell"/>
</dbReference>
<dbReference type="InterPro" id="IPR033116">
    <property type="entry name" value="TRYPSIN_SER"/>
</dbReference>
<dbReference type="EMBL" id="LRGB01001253">
    <property type="protein sequence ID" value="KZS13286.1"/>
    <property type="molecule type" value="Genomic_DNA"/>
</dbReference>
<dbReference type="AlphaFoldDB" id="A0A164WI80"/>
<dbReference type="Pfam" id="PF00089">
    <property type="entry name" value="Trypsin"/>
    <property type="match status" value="2"/>
</dbReference>
<evidence type="ECO:0000313" key="9">
    <source>
        <dbReference type="EMBL" id="KZS13286.1"/>
    </source>
</evidence>
<dbReference type="PROSITE" id="PS00135">
    <property type="entry name" value="TRYPSIN_SER"/>
    <property type="match status" value="1"/>
</dbReference>
<evidence type="ECO:0000256" key="2">
    <source>
        <dbReference type="ARBA" id="ARBA00022525"/>
    </source>
</evidence>
<evidence type="ECO:0000256" key="7">
    <source>
        <dbReference type="SAM" id="MobiDB-lite"/>
    </source>
</evidence>
<dbReference type="GO" id="GO:0006508">
    <property type="term" value="P:proteolysis"/>
    <property type="evidence" value="ECO:0007669"/>
    <property type="project" value="UniProtKB-KW"/>
</dbReference>
<reference evidence="9 10" key="1">
    <citation type="submission" date="2016-03" db="EMBL/GenBank/DDBJ databases">
        <title>EvidentialGene: Evidence-directed Construction of Genes on Genomes.</title>
        <authorList>
            <person name="Gilbert D.G."/>
            <person name="Choi J.-H."/>
            <person name="Mockaitis K."/>
            <person name="Colbourne J."/>
            <person name="Pfrender M."/>
        </authorList>
    </citation>
    <scope>NUCLEOTIDE SEQUENCE [LARGE SCALE GENOMIC DNA]</scope>
    <source>
        <strain evidence="9 10">Xinb3</strain>
        <tissue evidence="9">Complete organism</tissue>
    </source>
</reference>
<gene>
    <name evidence="9" type="ORF">APZ42_021738</name>
</gene>
<dbReference type="OrthoDB" id="6351529at2759"/>
<dbReference type="PROSITE" id="PS00134">
    <property type="entry name" value="TRYPSIN_HIS"/>
    <property type="match status" value="2"/>
</dbReference>
<dbReference type="STRING" id="35525.A0A164WI80"/>
<keyword evidence="6" id="KW-0645">Protease</keyword>
<name>A0A164WI80_9CRUS</name>
<dbReference type="Gene3D" id="2.40.10.10">
    <property type="entry name" value="Trypsin-like serine proteases"/>
    <property type="match status" value="2"/>
</dbReference>
<keyword evidence="6" id="KW-0720">Serine protease</keyword>
<dbReference type="SMART" id="SM00020">
    <property type="entry name" value="Tryp_SPc"/>
    <property type="match status" value="2"/>
</dbReference>
<evidence type="ECO:0000259" key="8">
    <source>
        <dbReference type="PROSITE" id="PS50240"/>
    </source>
</evidence>
<dbReference type="PANTHER" id="PTHR24253">
    <property type="entry name" value="TRANSMEMBRANE PROTEASE SERINE"/>
    <property type="match status" value="1"/>
</dbReference>
<evidence type="ECO:0000256" key="3">
    <source>
        <dbReference type="ARBA" id="ARBA00022729"/>
    </source>
</evidence>
<evidence type="ECO:0000256" key="1">
    <source>
        <dbReference type="ARBA" id="ARBA00004613"/>
    </source>
</evidence>
<dbReference type="InterPro" id="IPR009003">
    <property type="entry name" value="Peptidase_S1_PA"/>
</dbReference>
<dbReference type="FunFam" id="2.40.10.10:FF:000068">
    <property type="entry name" value="transmembrane protease serine 2"/>
    <property type="match status" value="2"/>
</dbReference>
<dbReference type="Proteomes" id="UP000076858">
    <property type="component" value="Unassembled WGS sequence"/>
</dbReference>
<dbReference type="SUPFAM" id="SSF50494">
    <property type="entry name" value="Trypsin-like serine proteases"/>
    <property type="match status" value="2"/>
</dbReference>
<dbReference type="GO" id="GO:0004252">
    <property type="term" value="F:serine-type endopeptidase activity"/>
    <property type="evidence" value="ECO:0007669"/>
    <property type="project" value="InterPro"/>
</dbReference>
<keyword evidence="10" id="KW-1185">Reference proteome</keyword>
<organism evidence="9 10">
    <name type="scientific">Daphnia magna</name>
    <dbReference type="NCBI Taxonomy" id="35525"/>
    <lineage>
        <taxon>Eukaryota</taxon>
        <taxon>Metazoa</taxon>
        <taxon>Ecdysozoa</taxon>
        <taxon>Arthropoda</taxon>
        <taxon>Crustacea</taxon>
        <taxon>Branchiopoda</taxon>
        <taxon>Diplostraca</taxon>
        <taxon>Cladocera</taxon>
        <taxon>Anomopoda</taxon>
        <taxon>Daphniidae</taxon>
        <taxon>Daphnia</taxon>
    </lineage>
</organism>
<keyword evidence="3" id="KW-0732">Signal</keyword>
<comment type="caution">
    <text evidence="9">The sequence shown here is derived from an EMBL/GenBank/DDBJ whole genome shotgun (WGS) entry which is preliminary data.</text>
</comment>
<proteinExistence type="predicted"/>
<evidence type="ECO:0000256" key="6">
    <source>
        <dbReference type="RuleBase" id="RU363034"/>
    </source>
</evidence>
<feature type="domain" description="Peptidase S1" evidence="8">
    <location>
        <begin position="550"/>
        <end position="776"/>
    </location>
</feature>
<evidence type="ECO:0000313" key="10">
    <source>
        <dbReference type="Proteomes" id="UP000076858"/>
    </source>
</evidence>